<reference evidence="1" key="1">
    <citation type="journal article" date="2020" name="bioRxiv">
        <title>Chromosome-level reference genome of the European wasp spider Argiope bruennichi: a resource for studies on range expansion and evolutionary adaptation.</title>
        <authorList>
            <person name="Sheffer M.M."/>
            <person name="Hoppe A."/>
            <person name="Krehenwinkel H."/>
            <person name="Uhl G."/>
            <person name="Kuss A.W."/>
            <person name="Jensen L."/>
            <person name="Jensen C."/>
            <person name="Gillespie R.G."/>
            <person name="Hoff K.J."/>
            <person name="Prost S."/>
        </authorList>
    </citation>
    <scope>NUCLEOTIDE SEQUENCE</scope>
</reference>
<comment type="caution">
    <text evidence="1">The sequence shown here is derived from an EMBL/GenBank/DDBJ whole genome shotgun (WGS) entry which is preliminary data.</text>
</comment>
<proteinExistence type="predicted"/>
<dbReference type="AlphaFoldDB" id="A0A8T0FVF0"/>
<evidence type="ECO:0000313" key="2">
    <source>
        <dbReference type="Proteomes" id="UP000807504"/>
    </source>
</evidence>
<dbReference type="EMBL" id="JABXBU010000002">
    <property type="protein sequence ID" value="KAF8795071.1"/>
    <property type="molecule type" value="Genomic_DNA"/>
</dbReference>
<sequence length="131" mass="14584">MNYFGVTSVQKNNVDNSRENQPYVRGVVSLASTADGTVRLPSTVVRDSSLGGRRNRNGRTKLENRISLFLDQLFHWLAHSLIEGSHANDGDCVTRLQPFCFSVCVSSIVLWTNENGCVGQSLWWCPTVAPR</sequence>
<dbReference type="Proteomes" id="UP000807504">
    <property type="component" value="Unassembled WGS sequence"/>
</dbReference>
<reference evidence="1" key="2">
    <citation type="submission" date="2020-06" db="EMBL/GenBank/DDBJ databases">
        <authorList>
            <person name="Sheffer M."/>
        </authorList>
    </citation>
    <scope>NUCLEOTIDE SEQUENCE</scope>
</reference>
<gene>
    <name evidence="1" type="ORF">HNY73_002963</name>
</gene>
<organism evidence="1 2">
    <name type="scientific">Argiope bruennichi</name>
    <name type="common">Wasp spider</name>
    <name type="synonym">Aranea bruennichi</name>
    <dbReference type="NCBI Taxonomy" id="94029"/>
    <lineage>
        <taxon>Eukaryota</taxon>
        <taxon>Metazoa</taxon>
        <taxon>Ecdysozoa</taxon>
        <taxon>Arthropoda</taxon>
        <taxon>Chelicerata</taxon>
        <taxon>Arachnida</taxon>
        <taxon>Araneae</taxon>
        <taxon>Araneomorphae</taxon>
        <taxon>Entelegynae</taxon>
        <taxon>Araneoidea</taxon>
        <taxon>Araneidae</taxon>
        <taxon>Argiope</taxon>
    </lineage>
</organism>
<protein>
    <submittedName>
        <fullName evidence="1">Uncharacterized protein</fullName>
    </submittedName>
</protein>
<evidence type="ECO:0000313" key="1">
    <source>
        <dbReference type="EMBL" id="KAF8795071.1"/>
    </source>
</evidence>
<accession>A0A8T0FVF0</accession>
<keyword evidence="2" id="KW-1185">Reference proteome</keyword>
<name>A0A8T0FVF0_ARGBR</name>